<dbReference type="Pfam" id="PF00685">
    <property type="entry name" value="Sulfotransfer_1"/>
    <property type="match status" value="1"/>
</dbReference>
<reference evidence="4 5" key="1">
    <citation type="submission" date="2018-04" db="EMBL/GenBank/DDBJ databases">
        <authorList>
            <person name="Zhang X."/>
            <person name="Yuan J."/>
            <person name="Li F."/>
            <person name="Xiang J."/>
        </authorList>
    </citation>
    <scope>NUCLEOTIDE SEQUENCE [LARGE SCALE GENOMIC DNA]</scope>
    <source>
        <tissue evidence="4">Muscle</tissue>
    </source>
</reference>
<dbReference type="EMBL" id="QCYY01002439">
    <property type="protein sequence ID" value="ROT70343.1"/>
    <property type="molecule type" value="Genomic_DNA"/>
</dbReference>
<evidence type="ECO:0000256" key="1">
    <source>
        <dbReference type="ARBA" id="ARBA00005771"/>
    </source>
</evidence>
<name>A0A3R7Q7A9_PENVA</name>
<sequence length="229" mass="26387">MRLLETEGPYLEYPYPGIKSVAAKPGPRLIKTHLPLALLPPSFDNSNAKLIYITRNPRDAAVSYFHFMKLLTACSYQGSLSTFFKMFLSDMVMYSPFFDHVLGYWKRREESNIMFVKYEDLLKDPVNIIKKIAEFLEVEVCDVDVEHIAHSTSFKSMSANASVNYEHWKDLGFAHKDKGKFLRKGKVGDWQNHMTEAEVAAFEEWEKRHLANSDLTFTFTLPEAETDVA</sequence>
<proteinExistence type="inferred from homology"/>
<dbReference type="OrthoDB" id="205623at2759"/>
<evidence type="ECO:0000313" key="4">
    <source>
        <dbReference type="EMBL" id="ROT70343.1"/>
    </source>
</evidence>
<comment type="similarity">
    <text evidence="1">Belongs to the sulfotransferase 1 family.</text>
</comment>
<gene>
    <name evidence="4" type="ORF">C7M84_011373</name>
</gene>
<dbReference type="AlphaFoldDB" id="A0A3R7Q7A9"/>
<evidence type="ECO:0000313" key="5">
    <source>
        <dbReference type="Proteomes" id="UP000283509"/>
    </source>
</evidence>
<dbReference type="STRING" id="6689.A0A3R7Q7A9"/>
<evidence type="ECO:0000259" key="3">
    <source>
        <dbReference type="Pfam" id="PF00685"/>
    </source>
</evidence>
<reference evidence="4 5" key="2">
    <citation type="submission" date="2019-01" db="EMBL/GenBank/DDBJ databases">
        <title>The decoding of complex shrimp genome reveals the adaptation for benthos swimmer, frequently molting mechanism and breeding impact on genome.</title>
        <authorList>
            <person name="Sun Y."/>
            <person name="Gao Y."/>
            <person name="Yu Y."/>
        </authorList>
    </citation>
    <scope>NUCLEOTIDE SEQUENCE [LARGE SCALE GENOMIC DNA]</scope>
    <source>
        <tissue evidence="4">Muscle</tissue>
    </source>
</reference>
<accession>A0A3R7Q7A9</accession>
<dbReference type="InterPro" id="IPR027417">
    <property type="entry name" value="P-loop_NTPase"/>
</dbReference>
<dbReference type="Gene3D" id="3.40.50.300">
    <property type="entry name" value="P-loop containing nucleotide triphosphate hydrolases"/>
    <property type="match status" value="1"/>
</dbReference>
<dbReference type="PANTHER" id="PTHR11783">
    <property type="entry name" value="SULFOTRANSFERASE SULT"/>
    <property type="match status" value="1"/>
</dbReference>
<dbReference type="Proteomes" id="UP000283509">
    <property type="component" value="Unassembled WGS sequence"/>
</dbReference>
<dbReference type="InterPro" id="IPR000863">
    <property type="entry name" value="Sulfotransferase_dom"/>
</dbReference>
<organism evidence="4 5">
    <name type="scientific">Penaeus vannamei</name>
    <name type="common">Whiteleg shrimp</name>
    <name type="synonym">Litopenaeus vannamei</name>
    <dbReference type="NCBI Taxonomy" id="6689"/>
    <lineage>
        <taxon>Eukaryota</taxon>
        <taxon>Metazoa</taxon>
        <taxon>Ecdysozoa</taxon>
        <taxon>Arthropoda</taxon>
        <taxon>Crustacea</taxon>
        <taxon>Multicrustacea</taxon>
        <taxon>Malacostraca</taxon>
        <taxon>Eumalacostraca</taxon>
        <taxon>Eucarida</taxon>
        <taxon>Decapoda</taxon>
        <taxon>Dendrobranchiata</taxon>
        <taxon>Penaeoidea</taxon>
        <taxon>Penaeidae</taxon>
        <taxon>Penaeus</taxon>
    </lineage>
</organism>
<feature type="domain" description="Sulfotransferase" evidence="3">
    <location>
        <begin position="10"/>
        <end position="213"/>
    </location>
</feature>
<keyword evidence="5" id="KW-1185">Reference proteome</keyword>
<comment type="caution">
    <text evidence="4">The sequence shown here is derived from an EMBL/GenBank/DDBJ whole genome shotgun (WGS) entry which is preliminary data.</text>
</comment>
<keyword evidence="2" id="KW-0808">Transferase</keyword>
<evidence type="ECO:0000256" key="2">
    <source>
        <dbReference type="ARBA" id="ARBA00022679"/>
    </source>
</evidence>
<protein>
    <recommendedName>
        <fullName evidence="3">Sulfotransferase domain-containing protein</fullName>
    </recommendedName>
</protein>
<dbReference type="SUPFAM" id="SSF52540">
    <property type="entry name" value="P-loop containing nucleoside triphosphate hydrolases"/>
    <property type="match status" value="1"/>
</dbReference>
<dbReference type="GO" id="GO:0008146">
    <property type="term" value="F:sulfotransferase activity"/>
    <property type="evidence" value="ECO:0007669"/>
    <property type="project" value="InterPro"/>
</dbReference>